<protein>
    <submittedName>
        <fullName evidence="1">Uncharacterized protein</fullName>
    </submittedName>
</protein>
<accession>A0AAD2ZYR3</accession>
<gene>
    <name evidence="1" type="ORF">C206_05729</name>
</gene>
<name>A0AAD2ZYR3_PSEPU</name>
<dbReference type="Proteomes" id="UP000013237">
    <property type="component" value="Unassembled WGS sequence"/>
</dbReference>
<dbReference type="AlphaFoldDB" id="A0AAD2ZYR3"/>
<evidence type="ECO:0000313" key="2">
    <source>
        <dbReference type="Proteomes" id="UP000013237"/>
    </source>
</evidence>
<organism evidence="1 2">
    <name type="scientific">Pseudomonas putida TRO1</name>
    <dbReference type="NCBI Taxonomy" id="1227924"/>
    <lineage>
        <taxon>Bacteria</taxon>
        <taxon>Pseudomonadati</taxon>
        <taxon>Pseudomonadota</taxon>
        <taxon>Gammaproteobacteria</taxon>
        <taxon>Pseudomonadales</taxon>
        <taxon>Pseudomonadaceae</taxon>
        <taxon>Pseudomonas</taxon>
    </lineage>
</organism>
<reference evidence="1 2" key="1">
    <citation type="submission" date="2013-02" db="EMBL/GenBank/DDBJ databases">
        <title>Insights into the proteome of triclosan-resistant Pseudomonas putida TRO1, isolated from activated sludge.</title>
        <authorList>
            <person name="Lolas I.B."/>
            <person name="Almeida B."/>
            <person name="Starnawski P.M."/>
            <person name="Soenderkaer M."/>
            <person name="Nielsen K.L."/>
            <person name="Nielsen J.L."/>
        </authorList>
    </citation>
    <scope>NUCLEOTIDE SEQUENCE [LARGE SCALE GENOMIC DNA]</scope>
    <source>
        <strain evidence="1 2">TRO1</strain>
    </source>
</reference>
<evidence type="ECO:0000313" key="1">
    <source>
        <dbReference type="EMBL" id="ENY78678.1"/>
    </source>
</evidence>
<comment type="caution">
    <text evidence="1">The sequence shown here is derived from an EMBL/GenBank/DDBJ whole genome shotgun (WGS) entry which is preliminary data.</text>
</comment>
<proteinExistence type="predicted"/>
<dbReference type="EMBL" id="APBQ01000047">
    <property type="protein sequence ID" value="ENY78678.1"/>
    <property type="molecule type" value="Genomic_DNA"/>
</dbReference>
<sequence length="143" mass="15715">MSALVDTIPVNGSHPLYLKMAGRETSGGAVPEMFWISKKREMPRAGEFAKNMVAQARRQGVKSETQISDDLLISAIEYKVLNGGGGLSEWGGRVALSRLKYVDDNSAQTTLRRLISEVVRSTHPEFYDPVLAKRPNTSSVFSS</sequence>